<dbReference type="AlphaFoldDB" id="A0AAE0IE63"/>
<dbReference type="EMBL" id="JAUEPO010000004">
    <property type="protein sequence ID" value="KAK3323288.1"/>
    <property type="molecule type" value="Genomic_DNA"/>
</dbReference>
<comment type="caution">
    <text evidence="2">The sequence shown here is derived from an EMBL/GenBank/DDBJ whole genome shotgun (WGS) entry which is preliminary data.</text>
</comment>
<dbReference type="Proteomes" id="UP001286456">
    <property type="component" value="Unassembled WGS sequence"/>
</dbReference>
<protein>
    <submittedName>
        <fullName evidence="2">Uncharacterized protein</fullName>
    </submittedName>
</protein>
<accession>A0AAE0IE63</accession>
<feature type="compositionally biased region" description="Basic and acidic residues" evidence="1">
    <location>
        <begin position="252"/>
        <end position="261"/>
    </location>
</feature>
<proteinExistence type="predicted"/>
<name>A0AAE0IE63_9PEZI</name>
<evidence type="ECO:0000313" key="2">
    <source>
        <dbReference type="EMBL" id="KAK3323288.1"/>
    </source>
</evidence>
<sequence>MCVRMFLTHPCGHTSSHMRLCKNYLIKRNTATNPVLPFVNVPCEEYRDAVTKPERREDTDARCWERDCCFHLKPFWRCCNCRSEKTNTNGLCSNLCCSHYCCNSCTRVRPVDSSPERFCHQIVGRRSHQVASVHGQNTATISTITIATVTTVTTTEINERKPHARHHQAEDTLTSNDDLNIKHKPKISTWNKTARLREARSTPTKGEAIAIPSQRTYSRIPTPTKGEAIAIANAVQSERPITGSGSTASDTHQGRSDRYPIPEDIFQNFDSHQGRGNCNCY</sequence>
<feature type="region of interest" description="Disordered" evidence="1">
    <location>
        <begin position="238"/>
        <end position="261"/>
    </location>
</feature>
<reference evidence="2" key="2">
    <citation type="submission" date="2023-06" db="EMBL/GenBank/DDBJ databases">
        <authorList>
            <consortium name="Lawrence Berkeley National Laboratory"/>
            <person name="Haridas S."/>
            <person name="Hensen N."/>
            <person name="Bonometti L."/>
            <person name="Westerberg I."/>
            <person name="Brannstrom I.O."/>
            <person name="Guillou S."/>
            <person name="Cros-Aarteil S."/>
            <person name="Calhoun S."/>
            <person name="Kuo A."/>
            <person name="Mondo S."/>
            <person name="Pangilinan J."/>
            <person name="Riley R."/>
            <person name="Labutti K."/>
            <person name="Andreopoulos B."/>
            <person name="Lipzen A."/>
            <person name="Chen C."/>
            <person name="Yanf M."/>
            <person name="Daum C."/>
            <person name="Ng V."/>
            <person name="Clum A."/>
            <person name="Steindorff A."/>
            <person name="Ohm R."/>
            <person name="Martin F."/>
            <person name="Silar P."/>
            <person name="Natvig D."/>
            <person name="Lalanne C."/>
            <person name="Gautier V."/>
            <person name="Ament-Velasquez S.L."/>
            <person name="Kruys A."/>
            <person name="Hutchinson M.I."/>
            <person name="Powell A.J."/>
            <person name="Barry K."/>
            <person name="Miller A.N."/>
            <person name="Grigoriev I.V."/>
            <person name="Debuchy R."/>
            <person name="Gladieux P."/>
            <person name="Thoren M.H."/>
            <person name="Johannesson H."/>
        </authorList>
    </citation>
    <scope>NUCLEOTIDE SEQUENCE</scope>
    <source>
        <strain evidence="2">SMH4131-1</strain>
    </source>
</reference>
<keyword evidence="3" id="KW-1185">Reference proteome</keyword>
<organism evidence="2 3">
    <name type="scientific">Cercophora scortea</name>
    <dbReference type="NCBI Taxonomy" id="314031"/>
    <lineage>
        <taxon>Eukaryota</taxon>
        <taxon>Fungi</taxon>
        <taxon>Dikarya</taxon>
        <taxon>Ascomycota</taxon>
        <taxon>Pezizomycotina</taxon>
        <taxon>Sordariomycetes</taxon>
        <taxon>Sordariomycetidae</taxon>
        <taxon>Sordariales</taxon>
        <taxon>Lasiosphaeriaceae</taxon>
        <taxon>Cercophora</taxon>
    </lineage>
</organism>
<reference evidence="2" key="1">
    <citation type="journal article" date="2023" name="Mol. Phylogenet. Evol.">
        <title>Genome-scale phylogeny and comparative genomics of the fungal order Sordariales.</title>
        <authorList>
            <person name="Hensen N."/>
            <person name="Bonometti L."/>
            <person name="Westerberg I."/>
            <person name="Brannstrom I.O."/>
            <person name="Guillou S."/>
            <person name="Cros-Aarteil S."/>
            <person name="Calhoun S."/>
            <person name="Haridas S."/>
            <person name="Kuo A."/>
            <person name="Mondo S."/>
            <person name="Pangilinan J."/>
            <person name="Riley R."/>
            <person name="LaButti K."/>
            <person name="Andreopoulos B."/>
            <person name="Lipzen A."/>
            <person name="Chen C."/>
            <person name="Yan M."/>
            <person name="Daum C."/>
            <person name="Ng V."/>
            <person name="Clum A."/>
            <person name="Steindorff A."/>
            <person name="Ohm R.A."/>
            <person name="Martin F."/>
            <person name="Silar P."/>
            <person name="Natvig D.O."/>
            <person name="Lalanne C."/>
            <person name="Gautier V."/>
            <person name="Ament-Velasquez S.L."/>
            <person name="Kruys A."/>
            <person name="Hutchinson M.I."/>
            <person name="Powell A.J."/>
            <person name="Barry K."/>
            <person name="Miller A.N."/>
            <person name="Grigoriev I.V."/>
            <person name="Debuchy R."/>
            <person name="Gladieux P."/>
            <person name="Hiltunen Thoren M."/>
            <person name="Johannesson H."/>
        </authorList>
    </citation>
    <scope>NUCLEOTIDE SEQUENCE</scope>
    <source>
        <strain evidence="2">SMH4131-1</strain>
    </source>
</reference>
<gene>
    <name evidence="2" type="ORF">B0T19DRAFT_476413</name>
</gene>
<evidence type="ECO:0000256" key="1">
    <source>
        <dbReference type="SAM" id="MobiDB-lite"/>
    </source>
</evidence>
<evidence type="ECO:0000313" key="3">
    <source>
        <dbReference type="Proteomes" id="UP001286456"/>
    </source>
</evidence>